<dbReference type="RefSeq" id="WP_377931082.1">
    <property type="nucleotide sequence ID" value="NZ_JBHUEM010000060.1"/>
</dbReference>
<reference evidence="4" key="1">
    <citation type="journal article" date="2019" name="Int. J. Syst. Evol. Microbiol.">
        <title>The Global Catalogue of Microorganisms (GCM) 10K type strain sequencing project: providing services to taxonomists for standard genome sequencing and annotation.</title>
        <authorList>
            <consortium name="The Broad Institute Genomics Platform"/>
            <consortium name="The Broad Institute Genome Sequencing Center for Infectious Disease"/>
            <person name="Wu L."/>
            <person name="Ma J."/>
        </authorList>
    </citation>
    <scope>NUCLEOTIDE SEQUENCE [LARGE SCALE GENOMIC DNA]</scope>
    <source>
        <strain evidence="4">CCUG 49339</strain>
    </source>
</reference>
<name>A0ABW4LXC6_9BACI</name>
<evidence type="ECO:0000256" key="1">
    <source>
        <dbReference type="SAM" id="MobiDB-lite"/>
    </source>
</evidence>
<evidence type="ECO:0000313" key="3">
    <source>
        <dbReference type="EMBL" id="MFD1739817.1"/>
    </source>
</evidence>
<feature type="compositionally biased region" description="Basic and acidic residues" evidence="1">
    <location>
        <begin position="106"/>
        <end position="118"/>
    </location>
</feature>
<feature type="signal peptide" evidence="2">
    <location>
        <begin position="1"/>
        <end position="20"/>
    </location>
</feature>
<feature type="chain" id="PRO_5045929659" description="Lipoprotein" evidence="2">
    <location>
        <begin position="21"/>
        <end position="118"/>
    </location>
</feature>
<evidence type="ECO:0000256" key="2">
    <source>
        <dbReference type="SAM" id="SignalP"/>
    </source>
</evidence>
<comment type="caution">
    <text evidence="3">The sequence shown here is derived from an EMBL/GenBank/DDBJ whole genome shotgun (WGS) entry which is preliminary data.</text>
</comment>
<dbReference type="EMBL" id="JBHUEM010000060">
    <property type="protein sequence ID" value="MFD1739817.1"/>
    <property type="molecule type" value="Genomic_DNA"/>
</dbReference>
<dbReference type="PROSITE" id="PS51257">
    <property type="entry name" value="PROKAR_LIPOPROTEIN"/>
    <property type="match status" value="1"/>
</dbReference>
<dbReference type="Proteomes" id="UP001597214">
    <property type="component" value="Unassembled WGS sequence"/>
</dbReference>
<keyword evidence="2" id="KW-0732">Signal</keyword>
<evidence type="ECO:0000313" key="4">
    <source>
        <dbReference type="Proteomes" id="UP001597214"/>
    </source>
</evidence>
<feature type="compositionally biased region" description="Polar residues" evidence="1">
    <location>
        <begin position="96"/>
        <end position="105"/>
    </location>
</feature>
<gene>
    <name evidence="3" type="ORF">ACFSCX_25460</name>
</gene>
<accession>A0ABW4LXC6</accession>
<feature type="compositionally biased region" description="Basic and acidic residues" evidence="1">
    <location>
        <begin position="85"/>
        <end position="95"/>
    </location>
</feature>
<sequence>MKVRYVMVVMFFASFSILTACNMFQDNMTDNVNYSPVRYDEKRYDFDNDGETDFMDTETDRQRAKMMDNDYFSPDGNYGDPDEADGVHEGDRRENQNFLEMNNDQPDYKRGEMKGKLN</sequence>
<proteinExistence type="predicted"/>
<evidence type="ECO:0008006" key="5">
    <source>
        <dbReference type="Google" id="ProtNLM"/>
    </source>
</evidence>
<organism evidence="3 4">
    <name type="scientific">Bacillus salitolerans</name>
    <dbReference type="NCBI Taxonomy" id="1437434"/>
    <lineage>
        <taxon>Bacteria</taxon>
        <taxon>Bacillati</taxon>
        <taxon>Bacillota</taxon>
        <taxon>Bacilli</taxon>
        <taxon>Bacillales</taxon>
        <taxon>Bacillaceae</taxon>
        <taxon>Bacillus</taxon>
    </lineage>
</organism>
<protein>
    <recommendedName>
        <fullName evidence="5">Lipoprotein</fullName>
    </recommendedName>
</protein>
<feature type="region of interest" description="Disordered" evidence="1">
    <location>
        <begin position="68"/>
        <end position="118"/>
    </location>
</feature>
<keyword evidence="4" id="KW-1185">Reference proteome</keyword>